<evidence type="ECO:0000256" key="7">
    <source>
        <dbReference type="PROSITE-ProRule" id="PRU10141"/>
    </source>
</evidence>
<evidence type="ECO:0000259" key="10">
    <source>
        <dbReference type="PROSITE" id="PS50011"/>
    </source>
</evidence>
<feature type="region of interest" description="Disordered" evidence="8">
    <location>
        <begin position="357"/>
        <end position="378"/>
    </location>
</feature>
<keyword evidence="3" id="KW-0808">Transferase</keyword>
<evidence type="ECO:0000256" key="2">
    <source>
        <dbReference type="ARBA" id="ARBA00022527"/>
    </source>
</evidence>
<dbReference type="InterPro" id="IPR017441">
    <property type="entry name" value="Protein_kinase_ATP_BS"/>
</dbReference>
<dbReference type="PROSITE" id="PS00107">
    <property type="entry name" value="PROTEIN_KINASE_ATP"/>
    <property type="match status" value="1"/>
</dbReference>
<keyword evidence="9" id="KW-0812">Transmembrane</keyword>
<dbReference type="SMART" id="SM00220">
    <property type="entry name" value="S_TKc"/>
    <property type="match status" value="1"/>
</dbReference>
<keyword evidence="4 7" id="KW-0547">Nucleotide-binding</keyword>
<dbReference type="PANTHER" id="PTHR43289:SF6">
    <property type="entry name" value="SERINE_THREONINE-PROTEIN KINASE NEKL-3"/>
    <property type="match status" value="1"/>
</dbReference>
<evidence type="ECO:0000256" key="6">
    <source>
        <dbReference type="ARBA" id="ARBA00022840"/>
    </source>
</evidence>
<keyword evidence="2" id="KW-0723">Serine/threonine-protein kinase</keyword>
<dbReference type="RefSeq" id="WP_183961580.1">
    <property type="nucleotide sequence ID" value="NZ_JACHHP010000004.1"/>
</dbReference>
<feature type="binding site" evidence="7">
    <location>
        <position position="47"/>
    </location>
    <ligand>
        <name>ATP</name>
        <dbReference type="ChEBI" id="CHEBI:30616"/>
    </ligand>
</feature>
<dbReference type="EMBL" id="JACHHP010000004">
    <property type="protein sequence ID" value="MBB5209049.1"/>
    <property type="molecule type" value="Genomic_DNA"/>
</dbReference>
<dbReference type="PROSITE" id="PS00108">
    <property type="entry name" value="PROTEIN_KINASE_ST"/>
    <property type="match status" value="1"/>
</dbReference>
<evidence type="ECO:0000256" key="5">
    <source>
        <dbReference type="ARBA" id="ARBA00022777"/>
    </source>
</evidence>
<dbReference type="EC" id="2.7.11.1" evidence="1"/>
<evidence type="ECO:0000256" key="4">
    <source>
        <dbReference type="ARBA" id="ARBA00022741"/>
    </source>
</evidence>
<dbReference type="Pfam" id="PF00069">
    <property type="entry name" value="Pkinase"/>
    <property type="match status" value="1"/>
</dbReference>
<dbReference type="InterPro" id="IPR008271">
    <property type="entry name" value="Ser/Thr_kinase_AS"/>
</dbReference>
<dbReference type="PROSITE" id="PS50011">
    <property type="entry name" value="PROTEIN_KINASE_DOM"/>
    <property type="match status" value="1"/>
</dbReference>
<dbReference type="Gene3D" id="1.10.510.10">
    <property type="entry name" value="Transferase(Phosphotransferase) domain 1"/>
    <property type="match status" value="1"/>
</dbReference>
<dbReference type="CDD" id="cd14014">
    <property type="entry name" value="STKc_PknB_like"/>
    <property type="match status" value="1"/>
</dbReference>
<evidence type="ECO:0000256" key="9">
    <source>
        <dbReference type="SAM" id="Phobius"/>
    </source>
</evidence>
<evidence type="ECO:0000256" key="1">
    <source>
        <dbReference type="ARBA" id="ARBA00012513"/>
    </source>
</evidence>
<dbReference type="Gene3D" id="3.30.200.20">
    <property type="entry name" value="Phosphorylase Kinase, domain 1"/>
    <property type="match status" value="1"/>
</dbReference>
<evidence type="ECO:0000313" key="12">
    <source>
        <dbReference type="Proteomes" id="UP000521199"/>
    </source>
</evidence>
<dbReference type="InterPro" id="IPR011009">
    <property type="entry name" value="Kinase-like_dom_sf"/>
</dbReference>
<comment type="caution">
    <text evidence="11">The sequence shown here is derived from an EMBL/GenBank/DDBJ whole genome shotgun (WGS) entry which is preliminary data.</text>
</comment>
<dbReference type="InterPro" id="IPR000719">
    <property type="entry name" value="Prot_kinase_dom"/>
</dbReference>
<keyword evidence="9" id="KW-0472">Membrane</keyword>
<dbReference type="GO" id="GO:0005524">
    <property type="term" value="F:ATP binding"/>
    <property type="evidence" value="ECO:0007669"/>
    <property type="project" value="UniProtKB-UniRule"/>
</dbReference>
<feature type="compositionally biased region" description="Polar residues" evidence="8">
    <location>
        <begin position="298"/>
        <end position="308"/>
    </location>
</feature>
<dbReference type="GO" id="GO:0004674">
    <property type="term" value="F:protein serine/threonine kinase activity"/>
    <property type="evidence" value="ECO:0007669"/>
    <property type="project" value="UniProtKB-KW"/>
</dbReference>
<dbReference type="FunFam" id="1.10.510.10:FF:000021">
    <property type="entry name" value="Serine/threonine protein kinase"/>
    <property type="match status" value="1"/>
</dbReference>
<sequence>MNDTTVLLRSVDVRIPGYRILRPIGEGGMASVFLAVQESLDREVALKVMAPALAANAEFTERFLKEGRITAKLNHANLVTVFDIGSYGSVYYLAAEYIPGGTLREKIQAGMRVGEALDVACDIARGLDFAHAKGFVHRDVKPGNILFKADGVAVLADFGIAKAMDAQSGATMAGASIGTPDYMSPEQARAEAVDGRSDLYSLGAVLFEMLEGHPPYEAGDPFTVALMHVTQPVPTLSAEHAWLQPLIDALMAKLPEQRVGSGEEFMQAVETLLAASPQAASIARARVVRRRNAGGNRHSMTQSRSARTGATVRGVPAQARAPRWMLPVFALAGGVLVGVAAWWWFAAKPPVGISPPPAEPVAQSAPAPQVTQPQPIDASSSEIPALLLQADTYRDYGTKQELSRRLTFPPGENAVDLYRRVLALDPANTRARQGLADVAKFYLDSARGFCDRELWPVCGNLATDGLKAEPDNVQLKALVERAQAAARGG</sequence>
<accession>A0A7W8G156</accession>
<feature type="region of interest" description="Disordered" evidence="8">
    <location>
        <begin position="293"/>
        <end position="313"/>
    </location>
</feature>
<feature type="domain" description="Protein kinase" evidence="10">
    <location>
        <begin position="18"/>
        <end position="273"/>
    </location>
</feature>
<evidence type="ECO:0000256" key="3">
    <source>
        <dbReference type="ARBA" id="ARBA00022679"/>
    </source>
</evidence>
<keyword evidence="12" id="KW-1185">Reference proteome</keyword>
<reference evidence="11 12" key="1">
    <citation type="submission" date="2020-08" db="EMBL/GenBank/DDBJ databases">
        <title>Genomic Encyclopedia of Type Strains, Phase IV (KMG-IV): sequencing the most valuable type-strain genomes for metagenomic binning, comparative biology and taxonomic classification.</title>
        <authorList>
            <person name="Goeker M."/>
        </authorList>
    </citation>
    <scope>NUCLEOTIDE SEQUENCE [LARGE SCALE GENOMIC DNA]</scope>
    <source>
        <strain evidence="11 12">DSM 24163</strain>
    </source>
</reference>
<keyword evidence="5" id="KW-0418">Kinase</keyword>
<feature type="compositionally biased region" description="Polar residues" evidence="8">
    <location>
        <begin position="369"/>
        <end position="378"/>
    </location>
</feature>
<keyword evidence="6 7" id="KW-0067">ATP-binding</keyword>
<keyword evidence="9" id="KW-1133">Transmembrane helix</keyword>
<name>A0A7W8G156_9GAMM</name>
<organism evidence="11 12">
    <name type="scientific">Chiayiivirga flava</name>
    <dbReference type="NCBI Taxonomy" id="659595"/>
    <lineage>
        <taxon>Bacteria</taxon>
        <taxon>Pseudomonadati</taxon>
        <taxon>Pseudomonadota</taxon>
        <taxon>Gammaproteobacteria</taxon>
        <taxon>Lysobacterales</taxon>
        <taxon>Lysobacteraceae</taxon>
        <taxon>Chiayiivirga</taxon>
    </lineage>
</organism>
<protein>
    <recommendedName>
        <fullName evidence="1">non-specific serine/threonine protein kinase</fullName>
        <ecNumber evidence="1">2.7.11.1</ecNumber>
    </recommendedName>
</protein>
<dbReference type="AlphaFoldDB" id="A0A7W8G156"/>
<dbReference type="Proteomes" id="UP000521199">
    <property type="component" value="Unassembled WGS sequence"/>
</dbReference>
<dbReference type="SUPFAM" id="SSF56112">
    <property type="entry name" value="Protein kinase-like (PK-like)"/>
    <property type="match status" value="1"/>
</dbReference>
<evidence type="ECO:0000313" key="11">
    <source>
        <dbReference type="EMBL" id="MBB5209049.1"/>
    </source>
</evidence>
<feature type="transmembrane region" description="Helical" evidence="9">
    <location>
        <begin position="324"/>
        <end position="345"/>
    </location>
</feature>
<evidence type="ECO:0000256" key="8">
    <source>
        <dbReference type="SAM" id="MobiDB-lite"/>
    </source>
</evidence>
<proteinExistence type="predicted"/>
<gene>
    <name evidence="11" type="ORF">HNQ52_002599</name>
</gene>
<dbReference type="PANTHER" id="PTHR43289">
    <property type="entry name" value="MITOGEN-ACTIVATED PROTEIN KINASE KINASE KINASE 20-RELATED"/>
    <property type="match status" value="1"/>
</dbReference>